<accession>A0A840CP36</accession>
<dbReference type="PANTHER" id="PTHR31252:SF11">
    <property type="entry name" value="DUF4419 DOMAIN-CONTAINING PROTEIN"/>
    <property type="match status" value="1"/>
</dbReference>
<evidence type="ECO:0008006" key="4">
    <source>
        <dbReference type="Google" id="ProtNLM"/>
    </source>
</evidence>
<gene>
    <name evidence="2" type="ORF">GGR21_003691</name>
</gene>
<sequence>MKKVFLFILTVPFFLTSLAQQSNIYEIEKLEKPDKLLNTVSPDILFKKVECKILKLSVENDLVPNISHAVIGGFLEAYKEHRPVTISPDIMWLLICQGFGQHVNNNAEELRSKFVDFQGQKLLEVIREVSSESSLEEFPWESIFPEFTEKIGAYTGKELTETLSADFTTTTNASLIASQITIMESVKKYFKYKVTMIGCGIPSVTIEGTTEDWEKILTKLDFLAQYDLEWWTSALKPIIEEIIDTKSGKFNKEFWMDMIRYHREGLYGSKQDIDGWLVKFYPYGSDKKRRNLKKVKSLNDLPSEIVKVPFVFSVNSDANTTVASYNMEFWAGFFGLTQDSETYNLKPVIGWAINRLDEEDKVISIEVDINR</sequence>
<dbReference type="InterPro" id="IPR025533">
    <property type="entry name" value="DUF4419"/>
</dbReference>
<proteinExistence type="predicted"/>
<dbReference type="Proteomes" id="UP000555103">
    <property type="component" value="Unassembled WGS sequence"/>
</dbReference>
<comment type="caution">
    <text evidence="2">The sequence shown here is derived from an EMBL/GenBank/DDBJ whole genome shotgun (WGS) entry which is preliminary data.</text>
</comment>
<dbReference type="Pfam" id="PF14388">
    <property type="entry name" value="DUF4419"/>
    <property type="match status" value="1"/>
</dbReference>
<organism evidence="2 3">
    <name type="scientific">Dysgonomonas hofstadii</name>
    <dbReference type="NCBI Taxonomy" id="637886"/>
    <lineage>
        <taxon>Bacteria</taxon>
        <taxon>Pseudomonadati</taxon>
        <taxon>Bacteroidota</taxon>
        <taxon>Bacteroidia</taxon>
        <taxon>Bacteroidales</taxon>
        <taxon>Dysgonomonadaceae</taxon>
        <taxon>Dysgonomonas</taxon>
    </lineage>
</organism>
<evidence type="ECO:0000313" key="2">
    <source>
        <dbReference type="EMBL" id="MBB4037770.1"/>
    </source>
</evidence>
<dbReference type="RefSeq" id="WP_183308602.1">
    <property type="nucleotide sequence ID" value="NZ_JACIEP010000017.1"/>
</dbReference>
<protein>
    <recommendedName>
        <fullName evidence="4">DUF4419 domain-containing protein</fullName>
    </recommendedName>
</protein>
<reference evidence="2 3" key="1">
    <citation type="submission" date="2020-08" db="EMBL/GenBank/DDBJ databases">
        <title>Genomic Encyclopedia of Type Strains, Phase IV (KMG-IV): sequencing the most valuable type-strain genomes for metagenomic binning, comparative biology and taxonomic classification.</title>
        <authorList>
            <person name="Goeker M."/>
        </authorList>
    </citation>
    <scope>NUCLEOTIDE SEQUENCE [LARGE SCALE GENOMIC DNA]</scope>
    <source>
        <strain evidence="2 3">DSM 104969</strain>
    </source>
</reference>
<dbReference type="PANTHER" id="PTHR31252">
    <property type="entry name" value="DUF4419 DOMAIN-CONTAINING PROTEIN"/>
    <property type="match status" value="1"/>
</dbReference>
<name>A0A840CP36_9BACT</name>
<feature type="chain" id="PRO_5032294370" description="DUF4419 domain-containing protein" evidence="1">
    <location>
        <begin position="20"/>
        <end position="371"/>
    </location>
</feature>
<evidence type="ECO:0000256" key="1">
    <source>
        <dbReference type="SAM" id="SignalP"/>
    </source>
</evidence>
<dbReference type="EMBL" id="JACIEP010000017">
    <property type="protein sequence ID" value="MBB4037770.1"/>
    <property type="molecule type" value="Genomic_DNA"/>
</dbReference>
<keyword evidence="1" id="KW-0732">Signal</keyword>
<dbReference type="AlphaFoldDB" id="A0A840CP36"/>
<keyword evidence="3" id="KW-1185">Reference proteome</keyword>
<evidence type="ECO:0000313" key="3">
    <source>
        <dbReference type="Proteomes" id="UP000555103"/>
    </source>
</evidence>
<feature type="signal peptide" evidence="1">
    <location>
        <begin position="1"/>
        <end position="19"/>
    </location>
</feature>